<protein>
    <submittedName>
        <fullName evidence="2">DUF4339 domain-containing protein</fullName>
    </submittedName>
</protein>
<gene>
    <name evidence="2" type="ORF">GTP23_19730</name>
</gene>
<organism evidence="2 3">
    <name type="scientific">Duganella fentianensis</name>
    <dbReference type="NCBI Taxonomy" id="2692177"/>
    <lineage>
        <taxon>Bacteria</taxon>
        <taxon>Pseudomonadati</taxon>
        <taxon>Pseudomonadota</taxon>
        <taxon>Betaproteobacteria</taxon>
        <taxon>Burkholderiales</taxon>
        <taxon>Oxalobacteraceae</taxon>
        <taxon>Telluria group</taxon>
        <taxon>Duganella</taxon>
    </lineage>
</organism>
<dbReference type="InterPro" id="IPR025640">
    <property type="entry name" value="GYF_2"/>
</dbReference>
<dbReference type="Pfam" id="PF14237">
    <property type="entry name" value="GYF_2"/>
    <property type="match status" value="1"/>
</dbReference>
<dbReference type="Proteomes" id="UP000444316">
    <property type="component" value="Unassembled WGS sequence"/>
</dbReference>
<dbReference type="AlphaFoldDB" id="A0A845I216"/>
<accession>A0A845I216</accession>
<feature type="domain" description="GYF" evidence="1">
    <location>
        <begin position="53"/>
        <end position="97"/>
    </location>
</feature>
<keyword evidence="3" id="KW-1185">Reference proteome</keyword>
<evidence type="ECO:0000259" key="1">
    <source>
        <dbReference type="Pfam" id="PF14237"/>
    </source>
</evidence>
<dbReference type="EMBL" id="WWCL01000004">
    <property type="protein sequence ID" value="MYN47279.1"/>
    <property type="molecule type" value="Genomic_DNA"/>
</dbReference>
<reference evidence="2" key="1">
    <citation type="submission" date="2019-12" db="EMBL/GenBank/DDBJ databases">
        <title>Novel species isolated from a subtropical stream in China.</title>
        <authorList>
            <person name="Lu H."/>
        </authorList>
    </citation>
    <scope>NUCLEOTIDE SEQUENCE [LARGE SCALE GENOMIC DNA]</scope>
    <source>
        <strain evidence="2">FT93W</strain>
    </source>
</reference>
<proteinExistence type="predicted"/>
<evidence type="ECO:0000313" key="2">
    <source>
        <dbReference type="EMBL" id="MYN47279.1"/>
    </source>
</evidence>
<name>A0A845I216_9BURK</name>
<comment type="caution">
    <text evidence="2">The sequence shown here is derived from an EMBL/GenBank/DDBJ whole genome shotgun (WGS) entry which is preliminary data.</text>
</comment>
<evidence type="ECO:0000313" key="3">
    <source>
        <dbReference type="Proteomes" id="UP000444316"/>
    </source>
</evidence>
<dbReference type="RefSeq" id="WP_161036662.1">
    <property type="nucleotide sequence ID" value="NZ_WWCL01000004.1"/>
</dbReference>
<sequence length="117" mass="12851">MNDDNFFSINRLVEFGLGVAVARQMTESMNQALSATRIPGIHTPPAAPTLHHYHVLLDGKPAGPFTEQELSRLITSGQLSKDSHVWRPGMAKWDKAENDAYILRLVALSPPPFSAEG</sequence>